<proteinExistence type="inferred from homology"/>
<evidence type="ECO:0008006" key="6">
    <source>
        <dbReference type="Google" id="ProtNLM"/>
    </source>
</evidence>
<protein>
    <recommendedName>
        <fullName evidence="6">Gas vesicle protein GvpL</fullName>
    </recommendedName>
</protein>
<accession>A0A265N8R8</accession>
<dbReference type="OrthoDB" id="146444at2"/>
<keyword evidence="5" id="KW-1185">Reference proteome</keyword>
<evidence type="ECO:0000256" key="1">
    <source>
        <dbReference type="ARBA" id="ARBA00022987"/>
    </source>
</evidence>
<dbReference type="RefSeq" id="WP_094886147.1">
    <property type="nucleotide sequence ID" value="NZ_NPMS01000005.1"/>
</dbReference>
<comment type="similarity">
    <text evidence="3">Belongs to the gas vesicle GvpF/GvpL family.</text>
</comment>
<dbReference type="Pfam" id="PF06386">
    <property type="entry name" value="GvpL_GvpF"/>
    <property type="match status" value="1"/>
</dbReference>
<dbReference type="InterPro" id="IPR009430">
    <property type="entry name" value="GvpL/GvpF"/>
</dbReference>
<dbReference type="GO" id="GO:0031411">
    <property type="term" value="C:gas vesicle"/>
    <property type="evidence" value="ECO:0007669"/>
    <property type="project" value="UniProtKB-SubCell"/>
</dbReference>
<evidence type="ECO:0000313" key="4">
    <source>
        <dbReference type="EMBL" id="OZU88408.1"/>
    </source>
</evidence>
<evidence type="ECO:0000313" key="5">
    <source>
        <dbReference type="Proteomes" id="UP000216498"/>
    </source>
</evidence>
<dbReference type="Proteomes" id="UP000216498">
    <property type="component" value="Unassembled WGS sequence"/>
</dbReference>
<comment type="subcellular location">
    <subcellularLocation>
        <location evidence="2">Gas vesicle</location>
    </subcellularLocation>
</comment>
<name>A0A265N8R8_9BACI</name>
<gene>
    <name evidence="4" type="ORF">CIL03_12235</name>
</gene>
<keyword evidence="1" id="KW-0304">Gas vesicle</keyword>
<dbReference type="AlphaFoldDB" id="A0A265N8R8"/>
<organism evidence="4 5">
    <name type="scientific">Virgibacillus indicus</name>
    <dbReference type="NCBI Taxonomy" id="2024554"/>
    <lineage>
        <taxon>Bacteria</taxon>
        <taxon>Bacillati</taxon>
        <taxon>Bacillota</taxon>
        <taxon>Bacilli</taxon>
        <taxon>Bacillales</taxon>
        <taxon>Bacillaceae</taxon>
        <taxon>Virgibacillus</taxon>
    </lineage>
</organism>
<sequence>MAKLVYLYGIIPKNDSYKEKLSTMKGLDDFHEIHTIPFQETEAVICHLDEVQYGEKELEKKTNDVKWVHEKAFHHHEILMKLYEEFPIIPMKFCTIYSGEESLAKKLDAHQENMIELLEFIKDKEEWIMKIYCDPSKVRENVSEQNTTIDQKRKEIGEMSPGRQYLEKRKLDQLIDQEADREKDSFASNIHEALASISLQNEVKKNWNKDVTGRTEEMCWNSVYMLKNTAVDDFLNHVKELQDKWEPSGWQIEVTGPWPSYHYAKIG</sequence>
<evidence type="ECO:0000256" key="3">
    <source>
        <dbReference type="ARBA" id="ARBA00035643"/>
    </source>
</evidence>
<dbReference type="PANTHER" id="PTHR36852">
    <property type="entry name" value="PROTEIN GVPL 2"/>
    <property type="match status" value="1"/>
</dbReference>
<reference evidence="4 5" key="1">
    <citation type="submission" date="2017-08" db="EMBL/GenBank/DDBJ databases">
        <title>Virgibacillus indicus sp. nov. and Virgibacillus profoundi sp. nov, two moderately halophilic bacteria isolated from marine sediment by using the Microfluidic Streak Plate.</title>
        <authorList>
            <person name="Xu B."/>
            <person name="Hu B."/>
            <person name="Wang J."/>
            <person name="Zhu Y."/>
            <person name="Huang L."/>
            <person name="Du W."/>
            <person name="Huang Y."/>
        </authorList>
    </citation>
    <scope>NUCLEOTIDE SEQUENCE [LARGE SCALE GENOMIC DNA]</scope>
    <source>
        <strain evidence="4 5">IO3-P2-C2</strain>
    </source>
</reference>
<evidence type="ECO:0000256" key="2">
    <source>
        <dbReference type="ARBA" id="ARBA00035108"/>
    </source>
</evidence>
<dbReference type="EMBL" id="NPMS01000005">
    <property type="protein sequence ID" value="OZU88408.1"/>
    <property type="molecule type" value="Genomic_DNA"/>
</dbReference>
<dbReference type="GO" id="GO:0031412">
    <property type="term" value="P:gas vesicle organization"/>
    <property type="evidence" value="ECO:0007669"/>
    <property type="project" value="InterPro"/>
</dbReference>
<comment type="caution">
    <text evidence="4">The sequence shown here is derived from an EMBL/GenBank/DDBJ whole genome shotgun (WGS) entry which is preliminary data.</text>
</comment>
<dbReference type="PANTHER" id="PTHR36852:SF1">
    <property type="entry name" value="PROTEIN GVPL 2"/>
    <property type="match status" value="1"/>
</dbReference>